<dbReference type="SMART" id="SM00220">
    <property type="entry name" value="S_TKc"/>
    <property type="match status" value="1"/>
</dbReference>
<dbReference type="VEuPathDB" id="TrichDB:TRFO_43110"/>
<keyword evidence="1 3" id="KW-0547">Nucleotide-binding</keyword>
<evidence type="ECO:0000256" key="2">
    <source>
        <dbReference type="ARBA" id="ARBA00022840"/>
    </source>
</evidence>
<feature type="binding site" evidence="3">
    <location>
        <position position="63"/>
    </location>
    <ligand>
        <name>ATP</name>
        <dbReference type="ChEBI" id="CHEBI:30616"/>
    </ligand>
</feature>
<comment type="similarity">
    <text evidence="4">Belongs to the protein kinase superfamily.</text>
</comment>
<dbReference type="PROSITE" id="PS00108">
    <property type="entry name" value="PROTEIN_KINASE_ST"/>
    <property type="match status" value="1"/>
</dbReference>
<keyword evidence="6" id="KW-0418">Kinase</keyword>
<evidence type="ECO:0000256" key="4">
    <source>
        <dbReference type="RuleBase" id="RU000304"/>
    </source>
</evidence>
<dbReference type="InterPro" id="IPR011009">
    <property type="entry name" value="Kinase-like_dom_sf"/>
</dbReference>
<dbReference type="AlphaFoldDB" id="A0A1J4KX68"/>
<dbReference type="InterPro" id="IPR008271">
    <property type="entry name" value="Ser/Thr_kinase_AS"/>
</dbReference>
<dbReference type="Gene3D" id="1.10.510.10">
    <property type="entry name" value="Transferase(Phosphotransferase) domain 1"/>
    <property type="match status" value="1"/>
</dbReference>
<dbReference type="GO" id="GO:0010506">
    <property type="term" value="P:regulation of autophagy"/>
    <property type="evidence" value="ECO:0007669"/>
    <property type="project" value="InterPro"/>
</dbReference>
<feature type="domain" description="Protein kinase" evidence="5">
    <location>
        <begin position="34"/>
        <end position="291"/>
    </location>
</feature>
<dbReference type="GO" id="GO:0005524">
    <property type="term" value="F:ATP binding"/>
    <property type="evidence" value="ECO:0007669"/>
    <property type="project" value="UniProtKB-UniRule"/>
</dbReference>
<dbReference type="InterPro" id="IPR000719">
    <property type="entry name" value="Prot_kinase_dom"/>
</dbReference>
<dbReference type="Pfam" id="PF00069">
    <property type="entry name" value="Pkinase"/>
    <property type="match status" value="1"/>
</dbReference>
<dbReference type="GeneID" id="94849333"/>
<dbReference type="PROSITE" id="PS50011">
    <property type="entry name" value="PROTEIN_KINASE_DOM"/>
    <property type="match status" value="1"/>
</dbReference>
<name>A0A1J4KX68_9EUKA</name>
<dbReference type="EMBL" id="MLAK01000394">
    <property type="protein sequence ID" value="OHT14300.1"/>
    <property type="molecule type" value="Genomic_DNA"/>
</dbReference>
<reference evidence="6" key="1">
    <citation type="submission" date="2016-10" db="EMBL/GenBank/DDBJ databases">
        <authorList>
            <person name="Benchimol M."/>
            <person name="Almeida L.G."/>
            <person name="Vasconcelos A.T."/>
            <person name="Perreira-Neves A."/>
            <person name="Rosa I.A."/>
            <person name="Tasca T."/>
            <person name="Bogo M.R."/>
            <person name="de Souza W."/>
        </authorList>
    </citation>
    <scope>NUCLEOTIDE SEQUENCE [LARGE SCALE GENOMIC DNA]</scope>
    <source>
        <strain evidence="6">K</strain>
    </source>
</reference>
<protein>
    <submittedName>
        <fullName evidence="6">CAMK family protein kinase</fullName>
    </submittedName>
</protein>
<keyword evidence="4" id="KW-0723">Serine/threonine-protein kinase</keyword>
<dbReference type="FunFam" id="1.10.510.10:FF:000571">
    <property type="entry name" value="Maternal embryonic leucine zipper kinase"/>
    <property type="match status" value="1"/>
</dbReference>
<gene>
    <name evidence="6" type="ORF">TRFO_43110</name>
</gene>
<dbReference type="OrthoDB" id="68483at2759"/>
<keyword evidence="7" id="KW-1185">Reference proteome</keyword>
<dbReference type="InterPro" id="IPR045269">
    <property type="entry name" value="Atg1-like"/>
</dbReference>
<dbReference type="InterPro" id="IPR017441">
    <property type="entry name" value="Protein_kinase_ATP_BS"/>
</dbReference>
<dbReference type="RefSeq" id="XP_068367436.1">
    <property type="nucleotide sequence ID" value="XM_068514629.1"/>
</dbReference>
<dbReference type="PROSITE" id="PS00107">
    <property type="entry name" value="PROTEIN_KINASE_ATP"/>
    <property type="match status" value="1"/>
</dbReference>
<dbReference type="PANTHER" id="PTHR24348">
    <property type="entry name" value="SERINE/THREONINE-PROTEIN KINASE UNC-51-RELATED"/>
    <property type="match status" value="1"/>
</dbReference>
<proteinExistence type="inferred from homology"/>
<dbReference type="GO" id="GO:0005737">
    <property type="term" value="C:cytoplasm"/>
    <property type="evidence" value="ECO:0007669"/>
    <property type="project" value="TreeGrafter"/>
</dbReference>
<evidence type="ECO:0000313" key="6">
    <source>
        <dbReference type="EMBL" id="OHT14300.1"/>
    </source>
</evidence>
<organism evidence="6 7">
    <name type="scientific">Tritrichomonas foetus</name>
    <dbReference type="NCBI Taxonomy" id="1144522"/>
    <lineage>
        <taxon>Eukaryota</taxon>
        <taxon>Metamonada</taxon>
        <taxon>Parabasalia</taxon>
        <taxon>Tritrichomonadida</taxon>
        <taxon>Tritrichomonadidae</taxon>
        <taxon>Tritrichomonas</taxon>
    </lineage>
</organism>
<keyword evidence="6" id="KW-0808">Transferase</keyword>
<evidence type="ECO:0000259" key="5">
    <source>
        <dbReference type="PROSITE" id="PS50011"/>
    </source>
</evidence>
<dbReference type="Proteomes" id="UP000179807">
    <property type="component" value="Unassembled WGS sequence"/>
</dbReference>
<dbReference type="GO" id="GO:0004674">
    <property type="term" value="F:protein serine/threonine kinase activity"/>
    <property type="evidence" value="ECO:0007669"/>
    <property type="project" value="UniProtKB-KW"/>
</dbReference>
<dbReference type="SUPFAM" id="SSF56112">
    <property type="entry name" value="Protein kinase-like (PK-like)"/>
    <property type="match status" value="1"/>
</dbReference>
<dbReference type="PANTHER" id="PTHR24348:SF72">
    <property type="entry name" value="SERINE_THREONINE PROTEIN KINASE"/>
    <property type="match status" value="1"/>
</dbReference>
<sequence length="381" mass="43147">MSNTNFAELDPFIHQLDSSGFTEDEKPLKQVNQYILLHKLGFGSFAKVFLSVDENTKKTFALKRFKLYNLQHLDAGISQLEREIKAMRRINHPHIIHLHEVLHIESSDTVYLVIDYCDCGSLQRILNNPIPPPDNIIKYIFHSVLQAVSYLHSLGMVHQDIKPSNILLCSDGRVYLADFGLGHSFQSAAMVVGSPAYQAPEAIMEGEFDSDTLDPAKEDVWSLGVTLYQSLFGTLPFTGENVYEIVKNILQNPLEIPEGTEDEISELLRGMLAVMPGERMTVKDVLNSPFFEDVQKVDHFDFEAMKAPKLDSDRKVVKQIAKKCGSNYSFARPKLTAEELLKNMAIDAPADALNEVLNKEERMKYEKMAKMKPTEFFSNLD</sequence>
<comment type="caution">
    <text evidence="6">The sequence shown here is derived from an EMBL/GenBank/DDBJ whole genome shotgun (WGS) entry which is preliminary data.</text>
</comment>
<evidence type="ECO:0000256" key="1">
    <source>
        <dbReference type="ARBA" id="ARBA00022741"/>
    </source>
</evidence>
<accession>A0A1J4KX68</accession>
<evidence type="ECO:0000313" key="7">
    <source>
        <dbReference type="Proteomes" id="UP000179807"/>
    </source>
</evidence>
<keyword evidence="2 3" id="KW-0067">ATP-binding</keyword>
<evidence type="ECO:0000256" key="3">
    <source>
        <dbReference type="PROSITE-ProRule" id="PRU10141"/>
    </source>
</evidence>